<dbReference type="InterPro" id="IPR037053">
    <property type="entry name" value="Phage_tail_collar_dom_sf"/>
</dbReference>
<dbReference type="Proteomes" id="UP000229970">
    <property type="component" value="Unassembled WGS sequence"/>
</dbReference>
<protein>
    <recommendedName>
        <fullName evidence="1">Phage tail collar domain-containing protein</fullName>
    </recommendedName>
</protein>
<comment type="caution">
    <text evidence="2">The sequence shown here is derived from an EMBL/GenBank/DDBJ whole genome shotgun (WGS) entry which is preliminary data.</text>
</comment>
<dbReference type="Pfam" id="PF07484">
    <property type="entry name" value="Collar"/>
    <property type="match status" value="1"/>
</dbReference>
<accession>A0A2N9XLX1</accession>
<dbReference type="RefSeq" id="WP_100121205.1">
    <property type="nucleotide sequence ID" value="NZ_MEIP01000010.1"/>
</dbReference>
<dbReference type="Gene3D" id="3.90.1340.10">
    <property type="entry name" value="Phage tail collar domain"/>
    <property type="match status" value="1"/>
</dbReference>
<reference evidence="2 3" key="1">
    <citation type="journal article" date="2017" name="MBio">
        <title>Type VI secretion-mediated competition in the bee gut microbiome.</title>
        <authorList>
            <person name="Steele M.I."/>
            <person name="Kwong W.K."/>
            <person name="Powell J.E."/>
            <person name="Whiteley M."/>
            <person name="Moran N.A."/>
        </authorList>
    </citation>
    <scope>NUCLEOTIDE SEQUENCE [LARGE SCALE GENOMIC DNA]</scope>
    <source>
        <strain evidence="2 3">Ruf1-X</strain>
    </source>
</reference>
<proteinExistence type="predicted"/>
<dbReference type="AlphaFoldDB" id="A0A2N9XLX1"/>
<dbReference type="InterPro" id="IPR011083">
    <property type="entry name" value="Phage_tail_collar_dom"/>
</dbReference>
<dbReference type="EMBL" id="MEIP01000010">
    <property type="protein sequence ID" value="PIT49326.1"/>
    <property type="molecule type" value="Genomic_DNA"/>
</dbReference>
<evidence type="ECO:0000313" key="2">
    <source>
        <dbReference type="EMBL" id="PIT49326.1"/>
    </source>
</evidence>
<organism evidence="2 3">
    <name type="scientific">Snodgrassella alvi</name>
    <dbReference type="NCBI Taxonomy" id="1196083"/>
    <lineage>
        <taxon>Bacteria</taxon>
        <taxon>Pseudomonadati</taxon>
        <taxon>Pseudomonadota</taxon>
        <taxon>Betaproteobacteria</taxon>
        <taxon>Neisseriales</taxon>
        <taxon>Neisseriaceae</taxon>
        <taxon>Snodgrassella</taxon>
    </lineage>
</organism>
<evidence type="ECO:0000259" key="1">
    <source>
        <dbReference type="Pfam" id="PF07484"/>
    </source>
</evidence>
<name>A0A2N9XLX1_9NEIS</name>
<dbReference type="SUPFAM" id="SSF88874">
    <property type="entry name" value="Receptor-binding domain of short tail fibre protein gp12"/>
    <property type="match status" value="1"/>
</dbReference>
<feature type="domain" description="Phage tail collar" evidence="1">
    <location>
        <begin position="174"/>
        <end position="231"/>
    </location>
</feature>
<gene>
    <name evidence="2" type="ORF">BHC46_01665</name>
</gene>
<sequence length="333" mass="35760">MANLKESSFWEEGIYQWETSDPVLGGENGIDNVPTRQLANRTKWLKDNKLDKSATAANAELAKRANTADRLSAARKVGGVAFDGSIDIDLPGVNKPGNQNTSGNAATASKLFKPCKIGGVVFDGTKDIDLPGVNIKGNQHTFGNAGSAFRLYNPRKINGVPFDGTQDINATPAGAVMYFAMDAAPVGWLKANGAVVSRTLYANLFAAIGTRFGVGDGKTTFNLPDLRGEFLRGWDDGRGLDSKRIFSSVQPDAVQNWTAGFTYQRATIRYGYEPLEGGFRFKEISEIGLGHPLDYPSGWSVGFGVLGPGINNVARTANETRPHNIALLACIKI</sequence>
<evidence type="ECO:0000313" key="3">
    <source>
        <dbReference type="Proteomes" id="UP000229970"/>
    </source>
</evidence>